<keyword evidence="1" id="KW-0472">Membrane</keyword>
<name>A0AAQ3RKZ2_VIGMU</name>
<evidence type="ECO:0000313" key="3">
    <source>
        <dbReference type="Proteomes" id="UP001374535"/>
    </source>
</evidence>
<dbReference type="EMBL" id="CP144692">
    <property type="protein sequence ID" value="WVY96418.1"/>
    <property type="molecule type" value="Genomic_DNA"/>
</dbReference>
<evidence type="ECO:0000256" key="1">
    <source>
        <dbReference type="SAM" id="Phobius"/>
    </source>
</evidence>
<keyword evidence="1" id="KW-0812">Transmembrane</keyword>
<organism evidence="2 3">
    <name type="scientific">Vigna mungo</name>
    <name type="common">Black gram</name>
    <name type="synonym">Phaseolus mungo</name>
    <dbReference type="NCBI Taxonomy" id="3915"/>
    <lineage>
        <taxon>Eukaryota</taxon>
        <taxon>Viridiplantae</taxon>
        <taxon>Streptophyta</taxon>
        <taxon>Embryophyta</taxon>
        <taxon>Tracheophyta</taxon>
        <taxon>Spermatophyta</taxon>
        <taxon>Magnoliopsida</taxon>
        <taxon>eudicotyledons</taxon>
        <taxon>Gunneridae</taxon>
        <taxon>Pentapetalae</taxon>
        <taxon>rosids</taxon>
        <taxon>fabids</taxon>
        <taxon>Fabales</taxon>
        <taxon>Fabaceae</taxon>
        <taxon>Papilionoideae</taxon>
        <taxon>50 kb inversion clade</taxon>
        <taxon>NPAAA clade</taxon>
        <taxon>indigoferoid/millettioid clade</taxon>
        <taxon>Phaseoleae</taxon>
        <taxon>Vigna</taxon>
    </lineage>
</organism>
<keyword evidence="3" id="KW-1185">Reference proteome</keyword>
<accession>A0AAQ3RKZ2</accession>
<proteinExistence type="predicted"/>
<gene>
    <name evidence="2" type="ORF">V8G54_028569</name>
</gene>
<dbReference type="AlphaFoldDB" id="A0AAQ3RKZ2"/>
<dbReference type="Proteomes" id="UP001374535">
    <property type="component" value="Chromosome 9"/>
</dbReference>
<protein>
    <submittedName>
        <fullName evidence="2">Uncharacterized protein</fullName>
    </submittedName>
</protein>
<keyword evidence="1" id="KW-1133">Transmembrane helix</keyword>
<sequence>MGAAHVVLKCPVWLQRLQCTTRLTRPRSSARTLFFLGLPGGLSDLGGLITISIALAALASPSDNSFHRDLSGIGCMVCEYVFRYVATVKQLSVNLCTFCLQERSAATACAQGKP</sequence>
<evidence type="ECO:0000313" key="2">
    <source>
        <dbReference type="EMBL" id="WVY96418.1"/>
    </source>
</evidence>
<reference evidence="2 3" key="1">
    <citation type="journal article" date="2023" name="Life. Sci Alliance">
        <title>Evolutionary insights into 3D genome organization and epigenetic landscape of Vigna mungo.</title>
        <authorList>
            <person name="Junaid A."/>
            <person name="Singh B."/>
            <person name="Bhatia S."/>
        </authorList>
    </citation>
    <scope>NUCLEOTIDE SEQUENCE [LARGE SCALE GENOMIC DNA]</scope>
    <source>
        <strain evidence="2">Urdbean</strain>
    </source>
</reference>
<feature type="transmembrane region" description="Helical" evidence="1">
    <location>
        <begin position="33"/>
        <end position="58"/>
    </location>
</feature>